<dbReference type="EMBL" id="CP099427">
    <property type="protein sequence ID" value="USW58083.1"/>
    <property type="molecule type" value="Genomic_DNA"/>
</dbReference>
<keyword evidence="3" id="KW-1185">Reference proteome</keyword>
<dbReference type="InterPro" id="IPR014752">
    <property type="entry name" value="Arrestin-like_C"/>
</dbReference>
<dbReference type="Proteomes" id="UP001056384">
    <property type="component" value="Chromosome 10"/>
</dbReference>
<name>A0A9Q9ER06_9PEZI</name>
<proteinExistence type="predicted"/>
<dbReference type="Gene3D" id="2.60.40.640">
    <property type="match status" value="1"/>
</dbReference>
<feature type="compositionally biased region" description="Basic and acidic residues" evidence="1">
    <location>
        <begin position="406"/>
        <end position="416"/>
    </location>
</feature>
<evidence type="ECO:0000313" key="3">
    <source>
        <dbReference type="Proteomes" id="UP001056384"/>
    </source>
</evidence>
<organism evidence="2 3">
    <name type="scientific">Septoria linicola</name>
    <dbReference type="NCBI Taxonomy" id="215465"/>
    <lineage>
        <taxon>Eukaryota</taxon>
        <taxon>Fungi</taxon>
        <taxon>Dikarya</taxon>
        <taxon>Ascomycota</taxon>
        <taxon>Pezizomycotina</taxon>
        <taxon>Dothideomycetes</taxon>
        <taxon>Dothideomycetidae</taxon>
        <taxon>Mycosphaerellales</taxon>
        <taxon>Mycosphaerellaceae</taxon>
        <taxon>Septoria</taxon>
    </lineage>
</organism>
<evidence type="ECO:0000256" key="1">
    <source>
        <dbReference type="SAM" id="MobiDB-lite"/>
    </source>
</evidence>
<protein>
    <submittedName>
        <fullName evidence="2">Arrestin-like protein</fullName>
    </submittedName>
</protein>
<gene>
    <name evidence="2" type="ORF">Slin15195_G114020</name>
</gene>
<reference evidence="2" key="1">
    <citation type="submission" date="2022-06" db="EMBL/GenBank/DDBJ databases">
        <title>Complete genome sequences of two strains of the flax pathogen Septoria linicola.</title>
        <authorList>
            <person name="Lapalu N."/>
            <person name="Simon A."/>
            <person name="Demenou B."/>
            <person name="Paumier D."/>
            <person name="Guillot M.-P."/>
            <person name="Gout L."/>
            <person name="Valade R."/>
        </authorList>
    </citation>
    <scope>NUCLEOTIDE SEQUENCE</scope>
    <source>
        <strain evidence="2">SE15195</strain>
    </source>
</reference>
<accession>A0A9Q9ER06</accession>
<feature type="region of interest" description="Disordered" evidence="1">
    <location>
        <begin position="370"/>
        <end position="416"/>
    </location>
</feature>
<sequence length="416" mass="46466">MSKLGKLQAKILVDGLLRPHYGPSDKVTGTITLVYQPYSSVFKKNVETTALFGPLKLDVILTGRIRLRIRRERSHALPTNHDVALFASKFTVYRGSFEPEVGKEYSFPFRASFPRSTETLPPSFSLLFHDVPDIVDVAVQYRLAADVQMPGIAIEMVHAPLEAQAPIRYEIAKSSLASIERSRDVFKLRHKIQNQYLLPEDQQPQGFKGKAKAIFTSNDSFPTFVLDIFCTDQRRIYPGQHLKFEVTLRRDDSETTAPAVPDISLDSFKAELKGITQVDGSQRLIGPPISYDKSGVQIMVCQNSFPVSLSKANDYSTLITTDQLSRHASSFNHPKLARTYILKITMVLTIAKKSTKLVKDCPVAVVSPPKDLQDTPIAASSRRAVDDYEDEVLPSYEEAPAYETTDPAHESTKMTA</sequence>
<dbReference type="AlphaFoldDB" id="A0A9Q9ER06"/>
<evidence type="ECO:0000313" key="2">
    <source>
        <dbReference type="EMBL" id="USW58083.1"/>
    </source>
</evidence>